<sequence>MADLLRSIPLPNGLTLRVIDHTRHYYGDFYLVRLEFSCTAPLLETYFSDRPAYDEARRLLGDAVSYRREAEQMGVPASGIEQVREKLISNFIDHSLPYVAIPDFPRKLVLGEMRKLQRKGTRFVTPPNTDA</sequence>
<keyword evidence="2" id="KW-1185">Reference proteome</keyword>
<protein>
    <submittedName>
        <fullName evidence="1">Uncharacterized protein</fullName>
    </submittedName>
</protein>
<gene>
    <name evidence="1" type="ORF">KI810_08980</name>
</gene>
<dbReference type="RefSeq" id="WP_214175163.1">
    <property type="nucleotide sequence ID" value="NZ_JAHCVK010000002.1"/>
</dbReference>
<proteinExistence type="predicted"/>
<dbReference type="Proteomes" id="UP000756860">
    <property type="component" value="Unassembled WGS sequence"/>
</dbReference>
<dbReference type="EMBL" id="JAHCVK010000002">
    <property type="protein sequence ID" value="MBT0653187.1"/>
    <property type="molecule type" value="Genomic_DNA"/>
</dbReference>
<accession>A0ABS5SGM9</accession>
<comment type="caution">
    <text evidence="1">The sequence shown here is derived from an EMBL/GenBank/DDBJ whole genome shotgun (WGS) entry which is preliminary data.</text>
</comment>
<reference evidence="1 2" key="1">
    <citation type="submission" date="2021-05" db="EMBL/GenBank/DDBJ databases">
        <title>The draft genome of Geobacter luticola JCM 17780.</title>
        <authorList>
            <person name="Xu Z."/>
            <person name="Masuda Y."/>
            <person name="Itoh H."/>
            <person name="Senoo K."/>
        </authorList>
    </citation>
    <scope>NUCLEOTIDE SEQUENCE [LARGE SCALE GENOMIC DNA]</scope>
    <source>
        <strain evidence="1 2">JCM 17780</strain>
    </source>
</reference>
<organism evidence="1 2">
    <name type="scientific">Geomobilimonas luticola</name>
    <dbReference type="NCBI Taxonomy" id="1114878"/>
    <lineage>
        <taxon>Bacteria</taxon>
        <taxon>Pseudomonadati</taxon>
        <taxon>Thermodesulfobacteriota</taxon>
        <taxon>Desulfuromonadia</taxon>
        <taxon>Geobacterales</taxon>
        <taxon>Geobacteraceae</taxon>
        <taxon>Geomobilimonas</taxon>
    </lineage>
</organism>
<evidence type="ECO:0000313" key="2">
    <source>
        <dbReference type="Proteomes" id="UP000756860"/>
    </source>
</evidence>
<name>A0ABS5SGM9_9BACT</name>
<evidence type="ECO:0000313" key="1">
    <source>
        <dbReference type="EMBL" id="MBT0653187.1"/>
    </source>
</evidence>